<evidence type="ECO:0000256" key="4">
    <source>
        <dbReference type="ARBA" id="ARBA00047676"/>
    </source>
</evidence>
<proteinExistence type="inferred from homology"/>
<evidence type="ECO:0000313" key="8">
    <source>
        <dbReference type="Proteomes" id="UP000245609"/>
    </source>
</evidence>
<protein>
    <recommendedName>
        <fullName evidence="3 6">D-aminoacyl-tRNA deacylase</fullName>
        <ecNumber evidence="2 6">3.1.1.96</ecNumber>
    </recommendedName>
</protein>
<keyword evidence="6" id="KW-0694">RNA-binding</keyword>
<gene>
    <name evidence="7" type="ORF">BB560_005400</name>
</gene>
<comment type="catalytic activity">
    <reaction evidence="4">
        <text>glycyl-tRNA(Ala) + H2O = tRNA(Ala) + glycine + H(+)</text>
        <dbReference type="Rhea" id="RHEA:53744"/>
        <dbReference type="Rhea" id="RHEA-COMP:9657"/>
        <dbReference type="Rhea" id="RHEA-COMP:13640"/>
        <dbReference type="ChEBI" id="CHEBI:15377"/>
        <dbReference type="ChEBI" id="CHEBI:15378"/>
        <dbReference type="ChEBI" id="CHEBI:57305"/>
        <dbReference type="ChEBI" id="CHEBI:78442"/>
        <dbReference type="ChEBI" id="CHEBI:78522"/>
        <dbReference type="EC" id="3.1.1.96"/>
    </reaction>
</comment>
<dbReference type="NCBIfam" id="TIGR00256">
    <property type="entry name" value="D-aminoacyl-tRNA deacylase"/>
    <property type="match status" value="1"/>
</dbReference>
<dbReference type="Pfam" id="PF02580">
    <property type="entry name" value="Tyr_Deacylase"/>
    <property type="match status" value="1"/>
</dbReference>
<evidence type="ECO:0000256" key="1">
    <source>
        <dbReference type="ARBA" id="ARBA00009673"/>
    </source>
</evidence>
<reference evidence="7 8" key="1">
    <citation type="journal article" date="2018" name="MBio">
        <title>Comparative Genomics Reveals the Core Gene Toolbox for the Fungus-Insect Symbiosis.</title>
        <authorList>
            <person name="Wang Y."/>
            <person name="Stata M."/>
            <person name="Wang W."/>
            <person name="Stajich J.E."/>
            <person name="White M.M."/>
            <person name="Moncalvo J.M."/>
        </authorList>
    </citation>
    <scope>NUCLEOTIDE SEQUENCE [LARGE SCALE GENOMIC DNA]</scope>
    <source>
        <strain evidence="7 8">SC-DP-2</strain>
    </source>
</reference>
<dbReference type="Gene3D" id="3.50.80.10">
    <property type="entry name" value="D-tyrosyl-tRNA(Tyr) deacylase"/>
    <property type="match status" value="1"/>
</dbReference>
<dbReference type="STRING" id="133381.A0A2T9Z6A6"/>
<dbReference type="InterPro" id="IPR003732">
    <property type="entry name" value="Daa-tRNA_deacyls_DTD"/>
</dbReference>
<dbReference type="InterPro" id="IPR023509">
    <property type="entry name" value="DTD-like_sf"/>
</dbReference>
<dbReference type="SUPFAM" id="SSF69500">
    <property type="entry name" value="DTD-like"/>
    <property type="match status" value="1"/>
</dbReference>
<evidence type="ECO:0000256" key="2">
    <source>
        <dbReference type="ARBA" id="ARBA00013056"/>
    </source>
</evidence>
<comment type="caution">
    <text evidence="7">The sequence shown here is derived from an EMBL/GenBank/DDBJ whole genome shotgun (WGS) entry which is preliminary data.</text>
</comment>
<dbReference type="AlphaFoldDB" id="A0A2T9Z6A6"/>
<dbReference type="GO" id="GO:0000049">
    <property type="term" value="F:tRNA binding"/>
    <property type="evidence" value="ECO:0007669"/>
    <property type="project" value="UniProtKB-KW"/>
</dbReference>
<evidence type="ECO:0000256" key="5">
    <source>
        <dbReference type="ARBA" id="ARBA00048018"/>
    </source>
</evidence>
<comment type="subcellular location">
    <subcellularLocation>
        <location evidence="6">Cytoplasm</location>
    </subcellularLocation>
</comment>
<dbReference type="EC" id="3.1.1.96" evidence="2 6"/>
<keyword evidence="6" id="KW-0820">tRNA-binding</keyword>
<comment type="catalytic activity">
    <reaction evidence="5">
        <text>a D-aminoacyl-tRNA + H2O = a tRNA + a D-alpha-amino acid + H(+)</text>
        <dbReference type="Rhea" id="RHEA:13953"/>
        <dbReference type="Rhea" id="RHEA-COMP:10123"/>
        <dbReference type="Rhea" id="RHEA-COMP:10124"/>
        <dbReference type="ChEBI" id="CHEBI:15377"/>
        <dbReference type="ChEBI" id="CHEBI:15378"/>
        <dbReference type="ChEBI" id="CHEBI:59871"/>
        <dbReference type="ChEBI" id="CHEBI:78442"/>
        <dbReference type="ChEBI" id="CHEBI:79333"/>
        <dbReference type="EC" id="3.1.1.96"/>
    </reaction>
</comment>
<organism evidence="7 8">
    <name type="scientific">Smittium megazygosporum</name>
    <dbReference type="NCBI Taxonomy" id="133381"/>
    <lineage>
        <taxon>Eukaryota</taxon>
        <taxon>Fungi</taxon>
        <taxon>Fungi incertae sedis</taxon>
        <taxon>Zoopagomycota</taxon>
        <taxon>Kickxellomycotina</taxon>
        <taxon>Harpellomycetes</taxon>
        <taxon>Harpellales</taxon>
        <taxon>Legeriomycetaceae</taxon>
        <taxon>Smittium</taxon>
    </lineage>
</organism>
<comment type="similarity">
    <text evidence="1 6">Belongs to the DTD family.</text>
</comment>
<dbReference type="FunFam" id="3.50.80.10:FF:000001">
    <property type="entry name" value="D-aminoacyl-tRNA deacylase"/>
    <property type="match status" value="1"/>
</dbReference>
<dbReference type="Proteomes" id="UP000245609">
    <property type="component" value="Unassembled WGS sequence"/>
</dbReference>
<accession>A0A2T9Z6A6</accession>
<keyword evidence="6" id="KW-0378">Hydrolase</keyword>
<dbReference type="EMBL" id="MBFS01002177">
    <property type="protein sequence ID" value="PVV00136.1"/>
    <property type="molecule type" value="Genomic_DNA"/>
</dbReference>
<dbReference type="PANTHER" id="PTHR10472:SF5">
    <property type="entry name" value="D-AMINOACYL-TRNA DEACYLASE 1"/>
    <property type="match status" value="1"/>
</dbReference>
<evidence type="ECO:0000256" key="6">
    <source>
        <dbReference type="RuleBase" id="RU003470"/>
    </source>
</evidence>
<dbReference type="OrthoDB" id="275783at2759"/>
<dbReference type="PANTHER" id="PTHR10472">
    <property type="entry name" value="D-TYROSYL-TRNA TYR DEACYLASE"/>
    <property type="match status" value="1"/>
</dbReference>
<evidence type="ECO:0000313" key="7">
    <source>
        <dbReference type="EMBL" id="PVV00136.1"/>
    </source>
</evidence>
<name>A0A2T9Z6A6_9FUNG</name>
<dbReference type="GO" id="GO:0106026">
    <property type="term" value="F:Gly-tRNA(Ala) deacylase activity"/>
    <property type="evidence" value="ECO:0007669"/>
    <property type="project" value="RHEA"/>
</dbReference>
<sequence length="152" mass="17117">MRAVVQKVKYACVKVDSKIVGEINNGICALIGFSNEDTEKDSEYMVKRLLNLKLFNSSKGEKTTVSEMGYEVLCVSQFTLFGKTVKGNKPDFHDSMKTETAKTMYKDFLTRLGEAYDHSKIKDGEFGAMMEVDISTDGPLTLQLDSRKIEYL</sequence>
<keyword evidence="6" id="KW-0963">Cytoplasm</keyword>
<dbReference type="GO" id="GO:0051500">
    <property type="term" value="F:D-tyrosyl-tRNA(Tyr) deacylase activity"/>
    <property type="evidence" value="ECO:0007669"/>
    <property type="project" value="TreeGrafter"/>
</dbReference>
<keyword evidence="8" id="KW-1185">Reference proteome</keyword>
<dbReference type="GO" id="GO:0005737">
    <property type="term" value="C:cytoplasm"/>
    <property type="evidence" value="ECO:0007669"/>
    <property type="project" value="UniProtKB-SubCell"/>
</dbReference>
<evidence type="ECO:0000256" key="3">
    <source>
        <dbReference type="ARBA" id="ARBA00020007"/>
    </source>
</evidence>